<evidence type="ECO:0000313" key="3">
    <source>
        <dbReference type="Proteomes" id="UP001304300"/>
    </source>
</evidence>
<dbReference type="AlphaFoldDB" id="A0AAQ3QQS9"/>
<dbReference type="EMBL" id="CP136920">
    <property type="protein sequence ID" value="WOO40583.1"/>
    <property type="molecule type" value="Genomic_DNA"/>
</dbReference>
<evidence type="ECO:0000313" key="2">
    <source>
        <dbReference type="EMBL" id="WOO40583.1"/>
    </source>
</evidence>
<organism evidence="2 3">
    <name type="scientific">Rubellicoccus peritrichatus</name>
    <dbReference type="NCBI Taxonomy" id="3080537"/>
    <lineage>
        <taxon>Bacteria</taxon>
        <taxon>Pseudomonadati</taxon>
        <taxon>Verrucomicrobiota</taxon>
        <taxon>Opitutia</taxon>
        <taxon>Puniceicoccales</taxon>
        <taxon>Cerasicoccaceae</taxon>
        <taxon>Rubellicoccus</taxon>
    </lineage>
</organism>
<dbReference type="PROSITE" id="PS50006">
    <property type="entry name" value="FHA_DOMAIN"/>
    <property type="match status" value="1"/>
</dbReference>
<keyword evidence="3" id="KW-1185">Reference proteome</keyword>
<dbReference type="RefSeq" id="WP_317832690.1">
    <property type="nucleotide sequence ID" value="NZ_CP136920.1"/>
</dbReference>
<feature type="domain" description="FHA" evidence="1">
    <location>
        <begin position="31"/>
        <end position="83"/>
    </location>
</feature>
<dbReference type="KEGG" id="puo:RZN69_18330"/>
<dbReference type="Proteomes" id="UP001304300">
    <property type="component" value="Chromosome"/>
</dbReference>
<proteinExistence type="predicted"/>
<dbReference type="InterPro" id="IPR000253">
    <property type="entry name" value="FHA_dom"/>
</dbReference>
<dbReference type="SUPFAM" id="SSF49879">
    <property type="entry name" value="SMAD/FHA domain"/>
    <property type="match status" value="1"/>
</dbReference>
<accession>A0AAQ3QQS9</accession>
<protein>
    <recommendedName>
        <fullName evidence="1">FHA domain-containing protein</fullName>
    </recommendedName>
</protein>
<name>A0AAQ3QQS9_9BACT</name>
<sequence length="110" mass="12016">MSEEQFTNSTTIEPGLKVTIQGTTYIARDGDVLGREGTVATEELGSINTVSRRHAVVSKREGFWFITIPKSVNNSTKLDGMEVERDAPQKINGTRILKMSESCVVTLSPG</sequence>
<evidence type="ECO:0000259" key="1">
    <source>
        <dbReference type="PROSITE" id="PS50006"/>
    </source>
</evidence>
<reference evidence="2 3" key="1">
    <citation type="submission" date="2023-10" db="EMBL/GenBank/DDBJ databases">
        <title>Rubellicoccus peritrichatus gen. nov., sp. nov., isolated from an algae of coral reef tank.</title>
        <authorList>
            <person name="Luo J."/>
        </authorList>
    </citation>
    <scope>NUCLEOTIDE SEQUENCE [LARGE SCALE GENOMIC DNA]</scope>
    <source>
        <strain evidence="2 3">CR14</strain>
    </source>
</reference>
<dbReference type="InterPro" id="IPR008984">
    <property type="entry name" value="SMAD_FHA_dom_sf"/>
</dbReference>
<gene>
    <name evidence="2" type="ORF">RZN69_18330</name>
</gene>